<feature type="region of interest" description="Disordered" evidence="1">
    <location>
        <begin position="1034"/>
        <end position="1058"/>
    </location>
</feature>
<feature type="compositionally biased region" description="Low complexity" evidence="1">
    <location>
        <begin position="987"/>
        <end position="1015"/>
    </location>
</feature>
<feature type="region of interest" description="Disordered" evidence="1">
    <location>
        <begin position="945"/>
        <end position="966"/>
    </location>
</feature>
<name>A0A2G8SVB0_9APHY</name>
<gene>
    <name evidence="2" type="ORF">GSI_01366</name>
</gene>
<protein>
    <submittedName>
        <fullName evidence="2">Uncharacterized protein</fullName>
    </submittedName>
</protein>
<evidence type="ECO:0000313" key="3">
    <source>
        <dbReference type="Proteomes" id="UP000230002"/>
    </source>
</evidence>
<feature type="compositionally biased region" description="Basic and acidic residues" evidence="1">
    <location>
        <begin position="1041"/>
        <end position="1051"/>
    </location>
</feature>
<keyword evidence="3" id="KW-1185">Reference proteome</keyword>
<feature type="region of interest" description="Disordered" evidence="1">
    <location>
        <begin position="987"/>
        <end position="1020"/>
    </location>
</feature>
<organism evidence="2 3">
    <name type="scientific">Ganoderma sinense ZZ0214-1</name>
    <dbReference type="NCBI Taxonomy" id="1077348"/>
    <lineage>
        <taxon>Eukaryota</taxon>
        <taxon>Fungi</taxon>
        <taxon>Dikarya</taxon>
        <taxon>Basidiomycota</taxon>
        <taxon>Agaricomycotina</taxon>
        <taxon>Agaricomycetes</taxon>
        <taxon>Polyporales</taxon>
        <taxon>Polyporaceae</taxon>
        <taxon>Ganoderma</taxon>
    </lineage>
</organism>
<reference evidence="2 3" key="1">
    <citation type="journal article" date="2015" name="Sci. Rep.">
        <title>Chromosome-level genome map provides insights into diverse defense mechanisms in the medicinal fungus Ganoderma sinense.</title>
        <authorList>
            <person name="Zhu Y."/>
            <person name="Xu J."/>
            <person name="Sun C."/>
            <person name="Zhou S."/>
            <person name="Xu H."/>
            <person name="Nelson D.R."/>
            <person name="Qian J."/>
            <person name="Song J."/>
            <person name="Luo H."/>
            <person name="Xiang L."/>
            <person name="Li Y."/>
            <person name="Xu Z."/>
            <person name="Ji A."/>
            <person name="Wang L."/>
            <person name="Lu S."/>
            <person name="Hayward A."/>
            <person name="Sun W."/>
            <person name="Li X."/>
            <person name="Schwartz D.C."/>
            <person name="Wang Y."/>
            <person name="Chen S."/>
        </authorList>
    </citation>
    <scope>NUCLEOTIDE SEQUENCE [LARGE SCALE GENOMIC DNA]</scope>
    <source>
        <strain evidence="2 3">ZZ0214-1</strain>
    </source>
</reference>
<sequence length="1384" mass="153900">MDSSCGDSNPPPSVVEPPDRASTFDIPLAFTGEGPSGYEGPFHDVQLGQPIRAGLEAQDENLHWERREDGLWHVRCNLCGTLVNTGNGKTQTTGTLSTHQLGKSCKKLRNGVQVYPPHVEAAARAEAQMLRRILLPPSSPPRSWTDFLTDTTSPRTPPPSLEHFGDLFDVITPHRYGELVYPDLESGSGSDIEIDILPPVDIRQHAAMHATSFSPCSGIPLEWPRDKFFETYPFQRHGFSASALGYKFCSVEKDGAQFWVRADSCTRLRSEGSEACIECFSVREKVARLAAMAQFALPHTNHAYLTHEQLRELLRDRDQTLQHWKLKSLNLLRKCAATIQKLDDCHRFIMAVATSDVPRLGQLVTQCLKEKASVAKIIGRIEDALNGAYQARGYDSDDYDMALLVLRLGGRKLLYSMSQYIALPSLRALRRAAPFTRLMPSLGTPRLDDILFNIKELFLSKIPSLNPGGVRPFHSGVVLMWDEVNMEETACYFPHADAVGGFCREHSASVNTRLSTFDAAVNLARRLFEGTLHYGKEASVIAVSSFGRSLRGAFPVLVSPTCKAESPQDSGKLLSTVIEAWSTLAASYFGPIWSFASDGDAGRRAMVYQQFMKHPIRPDNPLFPYLGNLPGLNLHVGDNDITGDFDWKHELKRIGRLFRTQEGVMIGTTIINHETFKRHLRRSDRTESDVEQLMNPADSQDVPRAIEFLEAVEEIGVLPTTGCNPAALQEAQLIGAVGELFVAFMDAFIQPEWSLGEQLTSLSKFAHASFALFRHGGVNFMPNQLYGDMQMTVKNAFFCVAKQQLLDDLEPFYLFWLGDDRLETLFGRVRMQGAHNPNFSFKQLLDRLAAAMDLDAIFTRHPHLDPGFRRLKITRTEHLDHLNPESWTGCASVKTVSLESSWRAGRAQAQALLDRINITVNFDTIFSASPSADLFCRRPDGSWPGVALDEPEDRSLEPGDLNTPHLIMPEALTGTLELSDTAFSQTSSTLLPNPLSGLPPSDHSISNSQSSVSTSATETYSMTDDQLNNFLASQQANHSHSRSESEDKDSGASEGAEGLDLEEAIEEPESQQLPRLANISASTDHWLEYEGKKIHKASICRLVITPDYTRKSHERLLRVRGYTSEFKFRPNYDTSDVLASDGYMVGDLFTTFIRCDKQACLAVVKTIAIEEKSGVRVERVLTQNLTQPASGIKLTGQILALRATTCSRYLSTSTGSSAIDDDPPSESLDTPYSWAWDGSYVQLSLPGKQATPASTSKSIRKTLVIRIPSYICEPINPHVVDLKDRLPLESVPQLNKSGLTWELTDAELTVLTATVWDRVQRHNALALLPRFRESDNFPYRDASGHTVFISEPASQLLASTVQLHAGDERQYEWSFSSEAYCVIY</sequence>
<proteinExistence type="predicted"/>
<evidence type="ECO:0000313" key="2">
    <source>
        <dbReference type="EMBL" id="PIL37672.1"/>
    </source>
</evidence>
<dbReference type="Proteomes" id="UP000230002">
    <property type="component" value="Unassembled WGS sequence"/>
</dbReference>
<feature type="region of interest" description="Disordered" evidence="1">
    <location>
        <begin position="1"/>
        <end position="25"/>
    </location>
</feature>
<dbReference type="OrthoDB" id="2691851at2759"/>
<evidence type="ECO:0000256" key="1">
    <source>
        <dbReference type="SAM" id="MobiDB-lite"/>
    </source>
</evidence>
<dbReference type="EMBL" id="AYKW01000001">
    <property type="protein sequence ID" value="PIL37672.1"/>
    <property type="molecule type" value="Genomic_DNA"/>
</dbReference>
<comment type="caution">
    <text evidence="2">The sequence shown here is derived from an EMBL/GenBank/DDBJ whole genome shotgun (WGS) entry which is preliminary data.</text>
</comment>
<accession>A0A2G8SVB0</accession>